<evidence type="ECO:0000256" key="11">
    <source>
        <dbReference type="ARBA" id="ARBA00023306"/>
    </source>
</evidence>
<dbReference type="UniPathway" id="UPA00219"/>
<dbReference type="Pfam" id="PF02875">
    <property type="entry name" value="Mur_ligase_C"/>
    <property type="match status" value="1"/>
</dbReference>
<dbReference type="InterPro" id="IPR036565">
    <property type="entry name" value="Mur-like_cat_sf"/>
</dbReference>
<dbReference type="Proteomes" id="UP000240739">
    <property type="component" value="Unassembled WGS sequence"/>
</dbReference>
<dbReference type="SUPFAM" id="SSF51984">
    <property type="entry name" value="MurCD N-terminal domain"/>
    <property type="match status" value="1"/>
</dbReference>
<dbReference type="OrthoDB" id="9804126at2"/>
<evidence type="ECO:0000256" key="14">
    <source>
        <dbReference type="HAMAP-Rule" id="MF_00046"/>
    </source>
</evidence>
<dbReference type="PANTHER" id="PTHR43445">
    <property type="entry name" value="UDP-N-ACETYLMURAMATE--L-ALANINE LIGASE-RELATED"/>
    <property type="match status" value="1"/>
</dbReference>
<dbReference type="GO" id="GO:0009252">
    <property type="term" value="P:peptidoglycan biosynthetic process"/>
    <property type="evidence" value="ECO:0007669"/>
    <property type="project" value="UniProtKB-UniRule"/>
</dbReference>
<dbReference type="InterPro" id="IPR013221">
    <property type="entry name" value="Mur_ligase_cen"/>
</dbReference>
<evidence type="ECO:0000256" key="2">
    <source>
        <dbReference type="ARBA" id="ARBA00004752"/>
    </source>
</evidence>
<dbReference type="NCBIfam" id="TIGR01082">
    <property type="entry name" value="murC"/>
    <property type="match status" value="1"/>
</dbReference>
<keyword evidence="5 14" id="KW-0436">Ligase</keyword>
<evidence type="ECO:0000256" key="1">
    <source>
        <dbReference type="ARBA" id="ARBA00004496"/>
    </source>
</evidence>
<evidence type="ECO:0000256" key="4">
    <source>
        <dbReference type="ARBA" id="ARBA00022490"/>
    </source>
</evidence>
<dbReference type="InterPro" id="IPR050061">
    <property type="entry name" value="MurCDEF_pg_biosynth"/>
</dbReference>
<evidence type="ECO:0000256" key="7">
    <source>
        <dbReference type="ARBA" id="ARBA00022741"/>
    </source>
</evidence>
<dbReference type="InterPro" id="IPR004101">
    <property type="entry name" value="Mur_ligase_C"/>
</dbReference>
<feature type="binding site" evidence="14">
    <location>
        <begin position="121"/>
        <end position="127"/>
    </location>
    <ligand>
        <name>ATP</name>
        <dbReference type="ChEBI" id="CHEBI:30616"/>
    </ligand>
</feature>
<feature type="domain" description="Mur ligase C-terminal" evidence="16">
    <location>
        <begin position="304"/>
        <end position="437"/>
    </location>
</feature>
<keyword evidence="8 14" id="KW-0067">ATP-binding</keyword>
<keyword evidence="9 14" id="KW-0133">Cell shape</keyword>
<dbReference type="InterPro" id="IPR036615">
    <property type="entry name" value="Mur_ligase_C_dom_sf"/>
</dbReference>
<evidence type="ECO:0000256" key="5">
    <source>
        <dbReference type="ARBA" id="ARBA00022598"/>
    </source>
</evidence>
<dbReference type="Pfam" id="PF01225">
    <property type="entry name" value="Mur_ligase"/>
    <property type="match status" value="1"/>
</dbReference>
<dbReference type="Pfam" id="PF08245">
    <property type="entry name" value="Mur_ligase_M"/>
    <property type="match status" value="1"/>
</dbReference>
<feature type="domain" description="Mur ligase N-terminal catalytic" evidence="15">
    <location>
        <begin position="15"/>
        <end position="113"/>
    </location>
</feature>
<dbReference type="Gene3D" id="3.40.1190.10">
    <property type="entry name" value="Mur-like, catalytic domain"/>
    <property type="match status" value="1"/>
</dbReference>
<dbReference type="AlphaFoldDB" id="A0A2T4UD83"/>
<comment type="function">
    <text evidence="14">Cell wall formation.</text>
</comment>
<evidence type="ECO:0000256" key="13">
    <source>
        <dbReference type="ARBA" id="ARBA00047833"/>
    </source>
</evidence>
<evidence type="ECO:0000313" key="18">
    <source>
        <dbReference type="EMBL" id="PTL55467.1"/>
    </source>
</evidence>
<dbReference type="GO" id="GO:0008763">
    <property type="term" value="F:UDP-N-acetylmuramate-L-alanine ligase activity"/>
    <property type="evidence" value="ECO:0007669"/>
    <property type="project" value="UniProtKB-UniRule"/>
</dbReference>
<dbReference type="Gene3D" id="3.40.50.720">
    <property type="entry name" value="NAD(P)-binding Rossmann-like Domain"/>
    <property type="match status" value="1"/>
</dbReference>
<accession>A0A2T4UD83</accession>
<evidence type="ECO:0000256" key="12">
    <source>
        <dbReference type="ARBA" id="ARBA00023316"/>
    </source>
</evidence>
<evidence type="ECO:0000313" key="19">
    <source>
        <dbReference type="Proteomes" id="UP000240739"/>
    </source>
</evidence>
<dbReference type="GO" id="GO:0051301">
    <property type="term" value="P:cell division"/>
    <property type="evidence" value="ECO:0007669"/>
    <property type="project" value="UniProtKB-KW"/>
</dbReference>
<dbReference type="SUPFAM" id="SSF53244">
    <property type="entry name" value="MurD-like peptide ligases, peptide-binding domain"/>
    <property type="match status" value="1"/>
</dbReference>
<evidence type="ECO:0000259" key="17">
    <source>
        <dbReference type="Pfam" id="PF08245"/>
    </source>
</evidence>
<evidence type="ECO:0000259" key="16">
    <source>
        <dbReference type="Pfam" id="PF02875"/>
    </source>
</evidence>
<feature type="domain" description="Mur ligase central" evidence="17">
    <location>
        <begin position="119"/>
        <end position="281"/>
    </location>
</feature>
<evidence type="ECO:0000256" key="6">
    <source>
        <dbReference type="ARBA" id="ARBA00022618"/>
    </source>
</evidence>
<gene>
    <name evidence="14 18" type="primary">murC</name>
    <name evidence="18" type="ORF">C7Y72_17590</name>
</gene>
<organism evidence="18 19">
    <name type="scientific">Paraconexibacter algicola</name>
    <dbReference type="NCBI Taxonomy" id="2133960"/>
    <lineage>
        <taxon>Bacteria</taxon>
        <taxon>Bacillati</taxon>
        <taxon>Actinomycetota</taxon>
        <taxon>Thermoleophilia</taxon>
        <taxon>Solirubrobacterales</taxon>
        <taxon>Paraconexibacteraceae</taxon>
        <taxon>Paraconexibacter</taxon>
    </lineage>
</organism>
<name>A0A2T4UD83_9ACTN</name>
<comment type="similarity">
    <text evidence="14">Belongs to the MurCDEF family.</text>
</comment>
<protein>
    <recommendedName>
        <fullName evidence="3 14">UDP-N-acetylmuramate--L-alanine ligase</fullName>
        <ecNumber evidence="3 14">6.3.2.8</ecNumber>
    </recommendedName>
    <alternativeName>
        <fullName evidence="14">UDP-N-acetylmuramoyl-L-alanine synthetase</fullName>
    </alternativeName>
</protein>
<dbReference type="GO" id="GO:0005524">
    <property type="term" value="F:ATP binding"/>
    <property type="evidence" value="ECO:0007669"/>
    <property type="project" value="UniProtKB-UniRule"/>
</dbReference>
<dbReference type="EC" id="6.3.2.8" evidence="3 14"/>
<dbReference type="RefSeq" id="WP_107570510.1">
    <property type="nucleotide sequence ID" value="NZ_PYYB01000003.1"/>
</dbReference>
<sequence length="448" mass="47175">MPASRPDGPWSHRRLHLIGVGGAGMSGYARVCAQLGARVSGSDRAEGPQLPGLRELGVDVHVGHDAANVPAGDDVEVVYSSAVPADNPERAAARERGLRAVPRAELLAELSALRRTLAIAGAHGKTTTTSMAAHVLLAVDGPDPAYLIGGALTTTGLHADWPAGDGWLVVEADESDRSMLRLDVDVAVVTNVELDHHATYGSLQEVREVFRELLDGPPQAVIWDRPDLLELRDPGTPVVPFDATDVTLVPGGSRFAWRGHEVTLAVPGEHNARNAVAALEACRLAGADEAQAVAALATFRGAGRRFDRLGETALGVPVIDDYAHHPTEVRATLEAARSYGSRVVAVFQPHLFSRTQQLHREFGAALALADVAAVVPIYPAREVQEDFPGITGLLIAQAACDARPGMPVHWLPSLADAERVVGALLRPGDLCVVMGAGDVDALGRALVA</sequence>
<keyword evidence="19" id="KW-1185">Reference proteome</keyword>
<evidence type="ECO:0000256" key="8">
    <source>
        <dbReference type="ARBA" id="ARBA00022840"/>
    </source>
</evidence>
<evidence type="ECO:0000256" key="3">
    <source>
        <dbReference type="ARBA" id="ARBA00012211"/>
    </source>
</evidence>
<evidence type="ECO:0000259" key="15">
    <source>
        <dbReference type="Pfam" id="PF01225"/>
    </source>
</evidence>
<comment type="caution">
    <text evidence="18">The sequence shown here is derived from an EMBL/GenBank/DDBJ whole genome shotgun (WGS) entry which is preliminary data.</text>
</comment>
<comment type="pathway">
    <text evidence="2 14">Cell wall biogenesis; peptidoglycan biosynthesis.</text>
</comment>
<keyword evidence="12 14" id="KW-0961">Cell wall biogenesis/degradation</keyword>
<dbReference type="PANTHER" id="PTHR43445:SF3">
    <property type="entry name" value="UDP-N-ACETYLMURAMATE--L-ALANINE LIGASE"/>
    <property type="match status" value="1"/>
</dbReference>
<evidence type="ECO:0000256" key="10">
    <source>
        <dbReference type="ARBA" id="ARBA00022984"/>
    </source>
</evidence>
<dbReference type="HAMAP" id="MF_00046">
    <property type="entry name" value="MurC"/>
    <property type="match status" value="1"/>
</dbReference>
<keyword evidence="10 14" id="KW-0573">Peptidoglycan synthesis</keyword>
<dbReference type="InterPro" id="IPR000713">
    <property type="entry name" value="Mur_ligase_N"/>
</dbReference>
<keyword evidence="4 14" id="KW-0963">Cytoplasm</keyword>
<dbReference type="GO" id="GO:0008360">
    <property type="term" value="P:regulation of cell shape"/>
    <property type="evidence" value="ECO:0007669"/>
    <property type="project" value="UniProtKB-KW"/>
</dbReference>
<keyword evidence="6 14" id="KW-0132">Cell division</keyword>
<dbReference type="Gene3D" id="3.90.190.20">
    <property type="entry name" value="Mur ligase, C-terminal domain"/>
    <property type="match status" value="1"/>
</dbReference>
<keyword evidence="11 14" id="KW-0131">Cell cycle</keyword>
<comment type="subcellular location">
    <subcellularLocation>
        <location evidence="1 14">Cytoplasm</location>
    </subcellularLocation>
</comment>
<dbReference type="EMBL" id="PYYB01000003">
    <property type="protein sequence ID" value="PTL55467.1"/>
    <property type="molecule type" value="Genomic_DNA"/>
</dbReference>
<dbReference type="SUPFAM" id="SSF53623">
    <property type="entry name" value="MurD-like peptide ligases, catalytic domain"/>
    <property type="match status" value="1"/>
</dbReference>
<evidence type="ECO:0000256" key="9">
    <source>
        <dbReference type="ARBA" id="ARBA00022960"/>
    </source>
</evidence>
<dbReference type="GO" id="GO:0005737">
    <property type="term" value="C:cytoplasm"/>
    <property type="evidence" value="ECO:0007669"/>
    <property type="project" value="UniProtKB-SubCell"/>
</dbReference>
<comment type="catalytic activity">
    <reaction evidence="13 14">
        <text>UDP-N-acetyl-alpha-D-muramate + L-alanine + ATP = UDP-N-acetyl-alpha-D-muramoyl-L-alanine + ADP + phosphate + H(+)</text>
        <dbReference type="Rhea" id="RHEA:23372"/>
        <dbReference type="ChEBI" id="CHEBI:15378"/>
        <dbReference type="ChEBI" id="CHEBI:30616"/>
        <dbReference type="ChEBI" id="CHEBI:43474"/>
        <dbReference type="ChEBI" id="CHEBI:57972"/>
        <dbReference type="ChEBI" id="CHEBI:70757"/>
        <dbReference type="ChEBI" id="CHEBI:83898"/>
        <dbReference type="ChEBI" id="CHEBI:456216"/>
        <dbReference type="EC" id="6.3.2.8"/>
    </reaction>
</comment>
<keyword evidence="7 14" id="KW-0547">Nucleotide-binding</keyword>
<reference evidence="18 19" key="1">
    <citation type="submission" date="2018-03" db="EMBL/GenBank/DDBJ databases">
        <title>Aquarubrobacter algicola gen. nov., sp. nov., a novel actinobacterium isolated from shallow eutrophic lake during the end of cyanobacterial harmful algal blooms.</title>
        <authorList>
            <person name="Chun S.J."/>
        </authorList>
    </citation>
    <scope>NUCLEOTIDE SEQUENCE [LARGE SCALE GENOMIC DNA]</scope>
    <source>
        <strain evidence="18 19">Seoho-28</strain>
    </source>
</reference>
<dbReference type="GO" id="GO:0071555">
    <property type="term" value="P:cell wall organization"/>
    <property type="evidence" value="ECO:0007669"/>
    <property type="project" value="UniProtKB-KW"/>
</dbReference>
<dbReference type="InterPro" id="IPR005758">
    <property type="entry name" value="UDP-N-AcMur_Ala_ligase_MurC"/>
</dbReference>
<proteinExistence type="inferred from homology"/>